<gene>
    <name evidence="2" type="ORF">AVDCRST_MAG08-4180</name>
</gene>
<sequence>MTVPPGQPPLSGTVVLINPFRVPEEERERFLANYKATMERLRLQDGFLGGGLHELLQPVHAEAFDYVNVNHWRSIEAFRAGIAAASPDGVFGDQVARLEAHPGLFRVAAAYGSWAVPPAADAAADRLAIMDVASRFETTFDRGELDEHMAFWGETLAFESPYMGSFRDHAGYREGLQRFYDDLQRKGGTRHLMTNFEVDLSGDRAKVRSYLTVFNRASGAMLGIVEWQDEMARTAAGWRYLRRIQVA</sequence>
<dbReference type="InterPro" id="IPR011008">
    <property type="entry name" value="Dimeric_a/b-barrel"/>
</dbReference>
<organism evidence="2">
    <name type="scientific">uncultured Acetobacteraceae bacterium</name>
    <dbReference type="NCBI Taxonomy" id="169975"/>
    <lineage>
        <taxon>Bacteria</taxon>
        <taxon>Pseudomonadati</taxon>
        <taxon>Pseudomonadota</taxon>
        <taxon>Alphaproteobacteria</taxon>
        <taxon>Acetobacterales</taxon>
        <taxon>Acetobacteraceae</taxon>
        <taxon>environmental samples</taxon>
    </lineage>
</organism>
<name>A0A6J4JRF5_9PROT</name>
<proteinExistence type="predicted"/>
<dbReference type="SUPFAM" id="SSF54909">
    <property type="entry name" value="Dimeric alpha+beta barrel"/>
    <property type="match status" value="1"/>
</dbReference>
<dbReference type="InterPro" id="IPR032710">
    <property type="entry name" value="NTF2-like_dom_sf"/>
</dbReference>
<dbReference type="Gene3D" id="3.30.70.100">
    <property type="match status" value="1"/>
</dbReference>
<dbReference type="SUPFAM" id="SSF54427">
    <property type="entry name" value="NTF2-like"/>
    <property type="match status" value="1"/>
</dbReference>
<dbReference type="InterPro" id="IPR007138">
    <property type="entry name" value="ABM_dom"/>
</dbReference>
<evidence type="ECO:0000259" key="1">
    <source>
        <dbReference type="PROSITE" id="PS51725"/>
    </source>
</evidence>
<dbReference type="Pfam" id="PF13577">
    <property type="entry name" value="SnoaL_4"/>
    <property type="match status" value="1"/>
</dbReference>
<accession>A0A6J4JRF5</accession>
<feature type="domain" description="ABM" evidence="1">
    <location>
        <begin position="14"/>
        <end position="108"/>
    </location>
</feature>
<dbReference type="InterPro" id="IPR037401">
    <property type="entry name" value="SnoaL-like"/>
</dbReference>
<dbReference type="Gene3D" id="3.10.450.50">
    <property type="match status" value="1"/>
</dbReference>
<dbReference type="Pfam" id="PF03992">
    <property type="entry name" value="ABM"/>
    <property type="match status" value="1"/>
</dbReference>
<dbReference type="AlphaFoldDB" id="A0A6J4JRF5"/>
<dbReference type="PROSITE" id="PS51725">
    <property type="entry name" value="ABM"/>
    <property type="match status" value="1"/>
</dbReference>
<reference evidence="2" key="1">
    <citation type="submission" date="2020-02" db="EMBL/GenBank/DDBJ databases">
        <authorList>
            <person name="Meier V. D."/>
        </authorList>
    </citation>
    <scope>NUCLEOTIDE SEQUENCE</scope>
    <source>
        <strain evidence="2">AVDCRST_MAG08</strain>
    </source>
</reference>
<protein>
    <recommendedName>
        <fullName evidence="1">ABM domain-containing protein</fullName>
    </recommendedName>
</protein>
<dbReference type="EMBL" id="CADCTG010000329">
    <property type="protein sequence ID" value="CAA9285641.1"/>
    <property type="molecule type" value="Genomic_DNA"/>
</dbReference>
<evidence type="ECO:0000313" key="2">
    <source>
        <dbReference type="EMBL" id="CAA9285641.1"/>
    </source>
</evidence>